<comment type="caution">
    <text evidence="2">The sequence shown here is derived from an EMBL/GenBank/DDBJ whole genome shotgun (WGS) entry which is preliminary data.</text>
</comment>
<keyword evidence="3" id="KW-1185">Reference proteome</keyword>
<evidence type="ECO:0000256" key="1">
    <source>
        <dbReference type="SAM" id="MobiDB-lite"/>
    </source>
</evidence>
<accession>A0AAV7QI87</accession>
<evidence type="ECO:0000313" key="2">
    <source>
        <dbReference type="EMBL" id="KAJ1138013.1"/>
    </source>
</evidence>
<evidence type="ECO:0000313" key="3">
    <source>
        <dbReference type="Proteomes" id="UP001066276"/>
    </source>
</evidence>
<dbReference type="Proteomes" id="UP001066276">
    <property type="component" value="Chromosome 6"/>
</dbReference>
<feature type="compositionally biased region" description="Basic and acidic residues" evidence="1">
    <location>
        <begin position="80"/>
        <end position="94"/>
    </location>
</feature>
<feature type="region of interest" description="Disordered" evidence="1">
    <location>
        <begin position="36"/>
        <end position="94"/>
    </location>
</feature>
<proteinExistence type="predicted"/>
<gene>
    <name evidence="2" type="ORF">NDU88_004404</name>
</gene>
<dbReference type="EMBL" id="JANPWB010000010">
    <property type="protein sequence ID" value="KAJ1138013.1"/>
    <property type="molecule type" value="Genomic_DNA"/>
</dbReference>
<sequence>MGITARPGHVFTGTARLPCARATPDTPPFVPIYSPRQQANAKERRAVPDISAQSPPSLLLSRRGASLRREYGRNAATTAVREKRGDGGREGERP</sequence>
<protein>
    <submittedName>
        <fullName evidence="2">Uncharacterized protein</fullName>
    </submittedName>
</protein>
<feature type="compositionally biased region" description="Low complexity" evidence="1">
    <location>
        <begin position="54"/>
        <end position="64"/>
    </location>
</feature>
<reference evidence="2" key="1">
    <citation type="journal article" date="2022" name="bioRxiv">
        <title>Sequencing and chromosome-scale assembly of the giantPleurodeles waltlgenome.</title>
        <authorList>
            <person name="Brown T."/>
            <person name="Elewa A."/>
            <person name="Iarovenko S."/>
            <person name="Subramanian E."/>
            <person name="Araus A.J."/>
            <person name="Petzold A."/>
            <person name="Susuki M."/>
            <person name="Suzuki K.-i.T."/>
            <person name="Hayashi T."/>
            <person name="Toyoda A."/>
            <person name="Oliveira C."/>
            <person name="Osipova E."/>
            <person name="Leigh N.D."/>
            <person name="Simon A."/>
            <person name="Yun M.H."/>
        </authorList>
    </citation>
    <scope>NUCLEOTIDE SEQUENCE</scope>
    <source>
        <strain evidence="2">20211129_DDA</strain>
        <tissue evidence="2">Liver</tissue>
    </source>
</reference>
<name>A0AAV7QI87_PLEWA</name>
<organism evidence="2 3">
    <name type="scientific">Pleurodeles waltl</name>
    <name type="common">Iberian ribbed newt</name>
    <dbReference type="NCBI Taxonomy" id="8319"/>
    <lineage>
        <taxon>Eukaryota</taxon>
        <taxon>Metazoa</taxon>
        <taxon>Chordata</taxon>
        <taxon>Craniata</taxon>
        <taxon>Vertebrata</taxon>
        <taxon>Euteleostomi</taxon>
        <taxon>Amphibia</taxon>
        <taxon>Batrachia</taxon>
        <taxon>Caudata</taxon>
        <taxon>Salamandroidea</taxon>
        <taxon>Salamandridae</taxon>
        <taxon>Pleurodelinae</taxon>
        <taxon>Pleurodeles</taxon>
    </lineage>
</organism>
<dbReference type="AlphaFoldDB" id="A0AAV7QI87"/>